<dbReference type="GO" id="GO:0006351">
    <property type="term" value="P:DNA-templated transcription"/>
    <property type="evidence" value="ECO:0007669"/>
    <property type="project" value="InterPro"/>
</dbReference>
<evidence type="ECO:0000313" key="4">
    <source>
        <dbReference type="EMBL" id="MBR7830592.1"/>
    </source>
</evidence>
<dbReference type="InterPro" id="IPR013225">
    <property type="entry name" value="PaaX_C"/>
</dbReference>
<accession>A0A941IM17</accession>
<feature type="domain" description="Transcriptional repressor PaaX-like C-terminal" evidence="2">
    <location>
        <begin position="182"/>
        <end position="265"/>
    </location>
</feature>
<evidence type="ECO:0000313" key="5">
    <source>
        <dbReference type="Proteomes" id="UP000676325"/>
    </source>
</evidence>
<feature type="domain" description="Transcriptional repressor PaaX-like N-terminal" evidence="1">
    <location>
        <begin position="12"/>
        <end position="79"/>
    </location>
</feature>
<keyword evidence="5" id="KW-1185">Reference proteome</keyword>
<dbReference type="InterPro" id="IPR036388">
    <property type="entry name" value="WH-like_DNA-bd_sf"/>
</dbReference>
<dbReference type="Gene3D" id="1.20.58.1460">
    <property type="match status" value="1"/>
</dbReference>
<organism evidence="4 5">
    <name type="scientific">Actinospica acidithermotolerans</name>
    <dbReference type="NCBI Taxonomy" id="2828514"/>
    <lineage>
        <taxon>Bacteria</taxon>
        <taxon>Bacillati</taxon>
        <taxon>Actinomycetota</taxon>
        <taxon>Actinomycetes</taxon>
        <taxon>Catenulisporales</taxon>
        <taxon>Actinospicaceae</taxon>
        <taxon>Actinospica</taxon>
    </lineage>
</organism>
<dbReference type="Pfam" id="PF20803">
    <property type="entry name" value="PaaX_M"/>
    <property type="match status" value="1"/>
</dbReference>
<dbReference type="Proteomes" id="UP000676325">
    <property type="component" value="Unassembled WGS sequence"/>
</dbReference>
<evidence type="ECO:0000259" key="3">
    <source>
        <dbReference type="Pfam" id="PF20803"/>
    </source>
</evidence>
<evidence type="ECO:0000259" key="2">
    <source>
        <dbReference type="Pfam" id="PF08223"/>
    </source>
</evidence>
<evidence type="ECO:0000259" key="1">
    <source>
        <dbReference type="Pfam" id="PF07848"/>
    </source>
</evidence>
<proteinExistence type="predicted"/>
<dbReference type="Gene3D" id="3.30.70.2650">
    <property type="match status" value="1"/>
</dbReference>
<dbReference type="PIRSF" id="PIRSF020623">
    <property type="entry name" value="PaaX"/>
    <property type="match status" value="1"/>
</dbReference>
<dbReference type="PANTHER" id="PTHR30319">
    <property type="entry name" value="PHENYLACETIC ACID REGULATOR-RELATED TRANSCRIPTIONAL REPRESSOR"/>
    <property type="match status" value="1"/>
</dbReference>
<gene>
    <name evidence="4" type="ORF">KDK95_30100</name>
</gene>
<dbReference type="InterPro" id="IPR012906">
    <property type="entry name" value="PaaX-like_N"/>
</dbReference>
<dbReference type="EMBL" id="JAGSOH010000142">
    <property type="protein sequence ID" value="MBR7830592.1"/>
    <property type="molecule type" value="Genomic_DNA"/>
</dbReference>
<dbReference type="AlphaFoldDB" id="A0A941IM17"/>
<comment type="caution">
    <text evidence="4">The sequence shown here is derived from an EMBL/GenBank/DDBJ whole genome shotgun (WGS) entry which is preliminary data.</text>
</comment>
<reference evidence="4" key="1">
    <citation type="submission" date="2021-04" db="EMBL/GenBank/DDBJ databases">
        <title>Genome based classification of Actinospica acidithermotolerans sp. nov., an actinobacterium isolated from an Indonesian hot spring.</title>
        <authorList>
            <person name="Kusuma A.B."/>
            <person name="Putra K.E."/>
            <person name="Nafisah S."/>
            <person name="Loh J."/>
            <person name="Nouioui I."/>
            <person name="Goodfellow M."/>
        </authorList>
    </citation>
    <scope>NUCLEOTIDE SEQUENCE</scope>
    <source>
        <strain evidence="4">MGRD01-02</strain>
    </source>
</reference>
<sequence length="279" mass="31167">METPSEDGAVRPQTLMLTLLGRYLLGREVAVSASSVIEVFARVGVGEHAARSTLTRMVNRGLLVRQRHGRAMYFGLTGRSERILRDGEARLWKRGAVNRDWDGVWTLLGFSLPESWQKQRHELRSQLTWAGFGPLFNGLWVAPGRASVEEIVGALGLESHVKAFHASTIPGTDVDQMIRETWELDAIAAPYHAFAERWKNIEAELDQGADPLAVTLVMNSDWLRVIRDDPRLPVEHLPADWPAAEAEALFVRVDRRLSDEAAKLAERLLDVRPLIPAAA</sequence>
<dbReference type="Pfam" id="PF08223">
    <property type="entry name" value="PaaX_C"/>
    <property type="match status" value="1"/>
</dbReference>
<feature type="domain" description="Transcriptional repressor PaaX-like central Cas2-like" evidence="3">
    <location>
        <begin position="99"/>
        <end position="176"/>
    </location>
</feature>
<dbReference type="Pfam" id="PF07848">
    <property type="entry name" value="PaaX"/>
    <property type="match status" value="1"/>
</dbReference>
<protein>
    <submittedName>
        <fullName evidence="4">PaaX family transcriptional regulator</fullName>
    </submittedName>
</protein>
<dbReference type="PANTHER" id="PTHR30319:SF1">
    <property type="entry name" value="TRANSCRIPTIONAL REPRESSOR PAAX"/>
    <property type="match status" value="1"/>
</dbReference>
<dbReference type="Gene3D" id="1.10.10.10">
    <property type="entry name" value="Winged helix-like DNA-binding domain superfamily/Winged helix DNA-binding domain"/>
    <property type="match status" value="1"/>
</dbReference>
<dbReference type="InterPro" id="IPR011965">
    <property type="entry name" value="PaaX_trns_reg"/>
</dbReference>
<name>A0A941IM17_9ACTN</name>
<dbReference type="InterPro" id="IPR048846">
    <property type="entry name" value="PaaX-like_central"/>
</dbReference>